<feature type="compositionally biased region" description="Polar residues" evidence="1">
    <location>
        <begin position="511"/>
        <end position="521"/>
    </location>
</feature>
<evidence type="ECO:0000313" key="2">
    <source>
        <dbReference type="EMBL" id="TEB22271.1"/>
    </source>
</evidence>
<comment type="caution">
    <text evidence="2">The sequence shown here is derived from an EMBL/GenBank/DDBJ whole genome shotgun (WGS) entry which is preliminary data.</text>
</comment>
<accession>A0A4Y7SKL4</accession>
<name>A0A4Y7SKL4_COPMI</name>
<gene>
    <name evidence="2" type="ORF">FA13DRAFT_1716197</name>
</gene>
<organism evidence="2 3">
    <name type="scientific">Coprinellus micaceus</name>
    <name type="common">Glistening ink-cap mushroom</name>
    <name type="synonym">Coprinus micaceus</name>
    <dbReference type="NCBI Taxonomy" id="71717"/>
    <lineage>
        <taxon>Eukaryota</taxon>
        <taxon>Fungi</taxon>
        <taxon>Dikarya</taxon>
        <taxon>Basidiomycota</taxon>
        <taxon>Agaricomycotina</taxon>
        <taxon>Agaricomycetes</taxon>
        <taxon>Agaricomycetidae</taxon>
        <taxon>Agaricales</taxon>
        <taxon>Agaricineae</taxon>
        <taxon>Psathyrellaceae</taxon>
        <taxon>Coprinellus</taxon>
    </lineage>
</organism>
<dbReference type="EMBL" id="QPFP01000094">
    <property type="protein sequence ID" value="TEB22271.1"/>
    <property type="molecule type" value="Genomic_DNA"/>
</dbReference>
<reference evidence="2 3" key="1">
    <citation type="journal article" date="2019" name="Nat. Ecol. Evol.">
        <title>Megaphylogeny resolves global patterns of mushroom evolution.</title>
        <authorList>
            <person name="Varga T."/>
            <person name="Krizsan K."/>
            <person name="Foldi C."/>
            <person name="Dima B."/>
            <person name="Sanchez-Garcia M."/>
            <person name="Sanchez-Ramirez S."/>
            <person name="Szollosi G.J."/>
            <person name="Szarkandi J.G."/>
            <person name="Papp V."/>
            <person name="Albert L."/>
            <person name="Andreopoulos W."/>
            <person name="Angelini C."/>
            <person name="Antonin V."/>
            <person name="Barry K.W."/>
            <person name="Bougher N.L."/>
            <person name="Buchanan P."/>
            <person name="Buyck B."/>
            <person name="Bense V."/>
            <person name="Catcheside P."/>
            <person name="Chovatia M."/>
            <person name="Cooper J."/>
            <person name="Damon W."/>
            <person name="Desjardin D."/>
            <person name="Finy P."/>
            <person name="Geml J."/>
            <person name="Haridas S."/>
            <person name="Hughes K."/>
            <person name="Justo A."/>
            <person name="Karasinski D."/>
            <person name="Kautmanova I."/>
            <person name="Kiss B."/>
            <person name="Kocsube S."/>
            <person name="Kotiranta H."/>
            <person name="LaButti K.M."/>
            <person name="Lechner B.E."/>
            <person name="Liimatainen K."/>
            <person name="Lipzen A."/>
            <person name="Lukacs Z."/>
            <person name="Mihaltcheva S."/>
            <person name="Morgado L.N."/>
            <person name="Niskanen T."/>
            <person name="Noordeloos M.E."/>
            <person name="Ohm R.A."/>
            <person name="Ortiz-Santana B."/>
            <person name="Ovrebo C."/>
            <person name="Racz N."/>
            <person name="Riley R."/>
            <person name="Savchenko A."/>
            <person name="Shiryaev A."/>
            <person name="Soop K."/>
            <person name="Spirin V."/>
            <person name="Szebenyi C."/>
            <person name="Tomsovsky M."/>
            <person name="Tulloss R.E."/>
            <person name="Uehling J."/>
            <person name="Grigoriev I.V."/>
            <person name="Vagvolgyi C."/>
            <person name="Papp T."/>
            <person name="Martin F.M."/>
            <person name="Miettinen O."/>
            <person name="Hibbett D.S."/>
            <person name="Nagy L.G."/>
        </authorList>
    </citation>
    <scope>NUCLEOTIDE SEQUENCE [LARGE SCALE GENOMIC DNA]</scope>
    <source>
        <strain evidence="2 3">FP101781</strain>
    </source>
</reference>
<proteinExistence type="predicted"/>
<feature type="compositionally biased region" description="Basic and acidic residues" evidence="1">
    <location>
        <begin position="294"/>
        <end position="304"/>
    </location>
</feature>
<keyword evidence="3" id="KW-1185">Reference proteome</keyword>
<sequence length="538" mass="58166">MTLWETLSSRACLGRPWGCPITKCKPGCPIALSSHTRPSVFGCDVEEAGSLTLTRGGHRTNGDDKTSIVVYRNHRRLGLEMLEAWKPGSDSGEWYQERCVDAPTVGVPTTDCGAAFVCSIDEESSVDGDPALKSPVFLLKSQENGVWVGGGLAVGVGPPRVVQGGTANGDDDGGVKGADDGEQMLGWGLRKGEGRAELIPRSPRVGWGIRLRIDDDDDEKRGVEEWWIGTASELVSKTPEVARWIDEGGPARAAGVAVLDSSQNCTRKGECGGLGGSGCRRSSTNSDESGEAEEAVKREAKETTIRSLRMPSEGRDAGGRHTLRGRPSEEFGVEKRRRLTLNPSRRIMGIAHINLIGIVEEEQIRRGGDRVEGTAGVEFHRRIKLIVVGGGGSNQGKRKELDTTQTPCRETVIPRGRFVPGGPTCPNDRAESVRTANKLDARDLSEVTFRAVTAHRLGSWSWLWLKRRPPGSESGLVTTPTVDTGTDAEHQSTCPAISSPKRPKLNRAVSRFSTPNPSSEQKWYDDIKQSRSTATSVL</sequence>
<evidence type="ECO:0000313" key="3">
    <source>
        <dbReference type="Proteomes" id="UP000298030"/>
    </source>
</evidence>
<dbReference type="AlphaFoldDB" id="A0A4Y7SKL4"/>
<dbReference type="Proteomes" id="UP000298030">
    <property type="component" value="Unassembled WGS sequence"/>
</dbReference>
<protein>
    <submittedName>
        <fullName evidence="2">Uncharacterized protein</fullName>
    </submittedName>
</protein>
<feature type="region of interest" description="Disordered" evidence="1">
    <location>
        <begin position="272"/>
        <end position="331"/>
    </location>
</feature>
<evidence type="ECO:0000256" key="1">
    <source>
        <dbReference type="SAM" id="MobiDB-lite"/>
    </source>
</evidence>
<feature type="region of interest" description="Disordered" evidence="1">
    <location>
        <begin position="472"/>
        <end position="538"/>
    </location>
</feature>
<feature type="compositionally biased region" description="Polar residues" evidence="1">
    <location>
        <begin position="475"/>
        <end position="484"/>
    </location>
</feature>